<dbReference type="SMART" id="SM00862">
    <property type="entry name" value="Trans_reg_C"/>
    <property type="match status" value="1"/>
</dbReference>
<dbReference type="Pfam" id="PF20703">
    <property type="entry name" value="nSTAND1"/>
    <property type="match status" value="1"/>
</dbReference>
<dbReference type="Proteomes" id="UP000295172">
    <property type="component" value="Unassembled WGS sequence"/>
</dbReference>
<proteinExistence type="inferred from homology"/>
<dbReference type="SUPFAM" id="SSF52540">
    <property type="entry name" value="P-loop containing nucleoside triphosphate hydrolases"/>
    <property type="match status" value="1"/>
</dbReference>
<evidence type="ECO:0000256" key="3">
    <source>
        <dbReference type="ARBA" id="ARBA00023015"/>
    </source>
</evidence>
<feature type="domain" description="OmpR/PhoB-type" evidence="7">
    <location>
        <begin position="10"/>
        <end position="110"/>
    </location>
</feature>
<dbReference type="GO" id="GO:0000160">
    <property type="term" value="P:phosphorelay signal transduction system"/>
    <property type="evidence" value="ECO:0007669"/>
    <property type="project" value="InterPro"/>
</dbReference>
<name>A0A4R4X0U0_9ACTN</name>
<dbReference type="GO" id="GO:0003677">
    <property type="term" value="F:DNA binding"/>
    <property type="evidence" value="ECO:0007669"/>
    <property type="project" value="UniProtKB-UniRule"/>
</dbReference>
<accession>A0A4R4X0U0</accession>
<gene>
    <name evidence="8" type="ORF">E1218_17315</name>
</gene>
<dbReference type="InterPro" id="IPR028082">
    <property type="entry name" value="Peripla_BP_I"/>
</dbReference>
<dbReference type="CDD" id="cd06354">
    <property type="entry name" value="PBP1_PrnA-like"/>
    <property type="match status" value="1"/>
</dbReference>
<evidence type="ECO:0000256" key="2">
    <source>
        <dbReference type="ARBA" id="ARBA00022729"/>
    </source>
</evidence>
<dbReference type="GO" id="GO:0005886">
    <property type="term" value="C:plasma membrane"/>
    <property type="evidence" value="ECO:0007669"/>
    <property type="project" value="InterPro"/>
</dbReference>
<dbReference type="PANTHER" id="PTHR35807">
    <property type="entry name" value="TRANSCRIPTIONAL REGULATOR REDD-RELATED"/>
    <property type="match status" value="1"/>
</dbReference>
<dbReference type="SMART" id="SM01043">
    <property type="entry name" value="BTAD"/>
    <property type="match status" value="1"/>
</dbReference>
<dbReference type="InterPro" id="IPR011990">
    <property type="entry name" value="TPR-like_helical_dom_sf"/>
</dbReference>
<dbReference type="InterPro" id="IPR027417">
    <property type="entry name" value="P-loop_NTPase"/>
</dbReference>
<evidence type="ECO:0000313" key="9">
    <source>
        <dbReference type="Proteomes" id="UP000295172"/>
    </source>
</evidence>
<dbReference type="InterPro" id="IPR001867">
    <property type="entry name" value="OmpR/PhoB-type_DNA-bd"/>
</dbReference>
<dbReference type="CDD" id="cd00383">
    <property type="entry name" value="trans_reg_C"/>
    <property type="match status" value="1"/>
</dbReference>
<evidence type="ECO:0000256" key="1">
    <source>
        <dbReference type="ARBA" id="ARBA00005820"/>
    </source>
</evidence>
<evidence type="ECO:0000313" key="8">
    <source>
        <dbReference type="EMBL" id="TDD23794.1"/>
    </source>
</evidence>
<keyword evidence="3" id="KW-0805">Transcription regulation</keyword>
<sequence>MGDLVGGRFPSHRGLGDRVSVRMLGSLRVTVDGSPVDLGPPKQRSLLAILLLHRGDVVSTDRIVDLLWGERRPRTAEHSVQLYVSNLRRALGGYGPGGIVTQKPGYLLNLPAEALDVIRFEQLADEGHHEVTEMRPSAADLLTAALELWQGEPLADTALETIAQPEIRRWQDLRLRVLEDLAQACLSSGDPARAVTWAQRACREDPYRERSRELLMLALYRAGRHREALRTYTVYRESLRDELGLDPMPSLAGLQERILLHDPALDPEVPAVAVSVVHRNPYKGLRPFEVADADDYFGREALTEGILARLGEGQPLVAVVGPSGSGKSSVLKAGVLARLLASQPRRTAIVELAPDVHDPDEIESRVAAARAGGAAGPHASAGMPVLVVMDQFEEHLLALDEAQVRALLDRLANLSAQPGVSLLLALRADLYDRPLRQPGFAEIFAAGVVNVLPMTAAEVEAAVVAPASRVGVAVEPALLAELVAATADQPAQLPLLQFALTELFDRSRSALDLAGYQAIGGLQAALTRRAEQIRRGWPDEVAAAATQIFLRLVRVEGGQIVRRRTPARELGALTGVDPAAISDVLRAVGRHHLITFDRDEQTGHATVEVAHDALFERWPWLANLLRRHRTALERHGALRVALEEWHAAEHDAGYLLRGSRLEQFQNWRAEGVLQLSGPEAAFLDASQTMVDDEMARAAALAESRRRLERRSRRWLLVAVAAVLFAGVSAAFGLLTPGGQSTPRVGWVYHRTGHIDRYLELGLDRVADENRFALAKVDVDVESAESAAERFAAQGDDLVIVTTNDTDLAPVARRHRDVDFLMFTGIVDEPNVTSIGFAHQDGAFLAGAAAAMASKSGTVGFIGGADTDVLRRFEAGFVAGVRAVTPGARVLSTYLSRVPDYTGFFDQVGARRTTREMVRAGADVIFPAAGGAQYGALDEVAVLSTQLDRQLWGIGVDDDAYLNGDWITRVESREHVLTSMVIRFDVAMYDGLRSWLDGTLTPGLREYDLSNGGIELTQSGGFITPYAGRLEDLRHDLVSGRIDVPCVPAGLVGTTAAEAAAGPGCR</sequence>
<dbReference type="Gene3D" id="1.25.40.10">
    <property type="entry name" value="Tetratricopeptide repeat domain"/>
    <property type="match status" value="1"/>
</dbReference>
<dbReference type="GO" id="GO:0006355">
    <property type="term" value="P:regulation of DNA-templated transcription"/>
    <property type="evidence" value="ECO:0007669"/>
    <property type="project" value="InterPro"/>
</dbReference>
<dbReference type="Pfam" id="PF03704">
    <property type="entry name" value="BTAD"/>
    <property type="match status" value="1"/>
</dbReference>
<evidence type="ECO:0000256" key="4">
    <source>
        <dbReference type="ARBA" id="ARBA00023125"/>
    </source>
</evidence>
<keyword evidence="5" id="KW-0804">Transcription</keyword>
<dbReference type="InterPro" id="IPR049052">
    <property type="entry name" value="nSTAND1"/>
</dbReference>
<dbReference type="InterPro" id="IPR016032">
    <property type="entry name" value="Sig_transdc_resp-reg_C-effctor"/>
</dbReference>
<organism evidence="8 9">
    <name type="scientific">Kribbella turkmenica</name>
    <dbReference type="NCBI Taxonomy" id="2530375"/>
    <lineage>
        <taxon>Bacteria</taxon>
        <taxon>Bacillati</taxon>
        <taxon>Actinomycetota</taxon>
        <taxon>Actinomycetes</taxon>
        <taxon>Propionibacteriales</taxon>
        <taxon>Kribbellaceae</taxon>
        <taxon>Kribbella</taxon>
    </lineage>
</organism>
<evidence type="ECO:0000259" key="7">
    <source>
        <dbReference type="PROSITE" id="PS51755"/>
    </source>
</evidence>
<dbReference type="Gene3D" id="3.40.50.2300">
    <property type="match status" value="2"/>
</dbReference>
<dbReference type="InterPro" id="IPR036388">
    <property type="entry name" value="WH-like_DNA-bd_sf"/>
</dbReference>
<dbReference type="InterPro" id="IPR051677">
    <property type="entry name" value="AfsR-DnrI-RedD_regulator"/>
</dbReference>
<keyword evidence="9" id="KW-1185">Reference proteome</keyword>
<comment type="caution">
    <text evidence="8">The sequence shown here is derived from an EMBL/GenBank/DDBJ whole genome shotgun (WGS) entry which is preliminary data.</text>
</comment>
<dbReference type="EMBL" id="SMKR01000069">
    <property type="protein sequence ID" value="TDD23794.1"/>
    <property type="molecule type" value="Genomic_DNA"/>
</dbReference>
<dbReference type="InterPro" id="IPR005158">
    <property type="entry name" value="BTAD"/>
</dbReference>
<dbReference type="PROSITE" id="PS51755">
    <property type="entry name" value="OMPR_PHOB"/>
    <property type="match status" value="1"/>
</dbReference>
<evidence type="ECO:0000256" key="6">
    <source>
        <dbReference type="PROSITE-ProRule" id="PRU01091"/>
    </source>
</evidence>
<dbReference type="InterPro" id="IPR003760">
    <property type="entry name" value="PnrA-like"/>
</dbReference>
<dbReference type="RefSeq" id="WP_132321324.1">
    <property type="nucleotide sequence ID" value="NZ_SMKR01000069.1"/>
</dbReference>
<dbReference type="AlphaFoldDB" id="A0A4R4X0U0"/>
<keyword evidence="2" id="KW-0732">Signal</keyword>
<dbReference type="SUPFAM" id="SSF46894">
    <property type="entry name" value="C-terminal effector domain of the bipartite response regulators"/>
    <property type="match status" value="1"/>
</dbReference>
<dbReference type="Gene3D" id="1.10.10.10">
    <property type="entry name" value="Winged helix-like DNA-binding domain superfamily/Winged helix DNA-binding domain"/>
    <property type="match status" value="1"/>
</dbReference>
<comment type="similarity">
    <text evidence="1">Belongs to the AfsR/DnrI/RedD regulatory family.</text>
</comment>
<dbReference type="PANTHER" id="PTHR35807:SF1">
    <property type="entry name" value="TRANSCRIPTIONAL REGULATOR REDD"/>
    <property type="match status" value="1"/>
</dbReference>
<keyword evidence="4 6" id="KW-0238">DNA-binding</keyword>
<dbReference type="OrthoDB" id="134501at2"/>
<protein>
    <submittedName>
        <fullName evidence="8">BMP family ABC transporter substrate-binding protein</fullName>
    </submittedName>
</protein>
<reference evidence="8 9" key="1">
    <citation type="submission" date="2019-02" db="EMBL/GenBank/DDBJ databases">
        <title>Draft genome sequences of novel Actinobacteria.</title>
        <authorList>
            <person name="Sahin N."/>
            <person name="Ay H."/>
            <person name="Saygin H."/>
        </authorList>
    </citation>
    <scope>NUCLEOTIDE SEQUENCE [LARGE SCALE GENOMIC DNA]</scope>
    <source>
        <strain evidence="8 9">16K104</strain>
    </source>
</reference>
<dbReference type="SUPFAM" id="SSF48452">
    <property type="entry name" value="TPR-like"/>
    <property type="match status" value="1"/>
</dbReference>
<dbReference type="Pfam" id="PF00486">
    <property type="entry name" value="Trans_reg_C"/>
    <property type="match status" value="1"/>
</dbReference>
<evidence type="ECO:0000256" key="5">
    <source>
        <dbReference type="ARBA" id="ARBA00023163"/>
    </source>
</evidence>
<feature type="DNA-binding region" description="OmpR/PhoB-type" evidence="6">
    <location>
        <begin position="10"/>
        <end position="110"/>
    </location>
</feature>
<dbReference type="SUPFAM" id="SSF53822">
    <property type="entry name" value="Periplasmic binding protein-like I"/>
    <property type="match status" value="1"/>
</dbReference>
<dbReference type="CDD" id="cd15831">
    <property type="entry name" value="BTAD"/>
    <property type="match status" value="1"/>
</dbReference>
<dbReference type="Pfam" id="PF02608">
    <property type="entry name" value="Bmp"/>
    <property type="match status" value="1"/>
</dbReference>